<evidence type="ECO:0000313" key="5">
    <source>
        <dbReference type="EMBL" id="PVY46298.1"/>
    </source>
</evidence>
<dbReference type="InterPro" id="IPR051785">
    <property type="entry name" value="MMCE/EMCE_epimerase"/>
</dbReference>
<dbReference type="eggNOG" id="COG0346">
    <property type="taxonomic scope" value="Bacteria"/>
</dbReference>
<evidence type="ECO:0000256" key="1">
    <source>
        <dbReference type="ARBA" id="ARBA00009308"/>
    </source>
</evidence>
<dbReference type="Proteomes" id="UP000064844">
    <property type="component" value="Chromosome"/>
</dbReference>
<dbReference type="InterPro" id="IPR037523">
    <property type="entry name" value="VOC_core"/>
</dbReference>
<comment type="similarity">
    <text evidence="1">Belongs to the methylmalonyl-CoA epimerase family.</text>
</comment>
<reference evidence="4 6" key="1">
    <citation type="journal article" date="2015" name="Nat. Commun.">
        <title>Production of butyrate from lysine and the Amadori product fructoselysine by a human gut commensal.</title>
        <authorList>
            <person name="Bui T.P."/>
            <person name="Ritari J."/>
            <person name="Boeren S."/>
            <person name="de Waard P."/>
            <person name="Plugge C.M."/>
            <person name="de Vos W.M."/>
        </authorList>
    </citation>
    <scope>NUCLEOTIDE SEQUENCE [LARGE SCALE GENOMIC DNA]</scope>
    <source>
        <strain evidence="4 6">AF211</strain>
    </source>
</reference>
<evidence type="ECO:0000256" key="2">
    <source>
        <dbReference type="ARBA" id="ARBA00022723"/>
    </source>
</evidence>
<dbReference type="EMBL" id="QEKK01000017">
    <property type="protein sequence ID" value="PVY46298.1"/>
    <property type="molecule type" value="Genomic_DNA"/>
</dbReference>
<evidence type="ECO:0000313" key="4">
    <source>
        <dbReference type="EMBL" id="ALP95375.1"/>
    </source>
</evidence>
<dbReference type="Pfam" id="PF13669">
    <property type="entry name" value="Glyoxalase_4"/>
    <property type="match status" value="1"/>
</dbReference>
<reference evidence="5 7" key="3">
    <citation type="submission" date="2018-04" db="EMBL/GenBank/DDBJ databases">
        <title>Genomic Encyclopedia of Type Strains, Phase IV (KMG-IV): sequencing the most valuable type-strain genomes for metagenomic binning, comparative biology and taxonomic classification.</title>
        <authorList>
            <person name="Goeker M."/>
        </authorList>
    </citation>
    <scope>NUCLEOTIDE SEQUENCE [LARGE SCALE GENOMIC DNA]</scope>
    <source>
        <strain evidence="5 7">DSM 26588</strain>
    </source>
</reference>
<name>A0A0S2W7V2_9FIRM</name>
<dbReference type="EC" id="5.1.99.1" evidence="4"/>
<dbReference type="SUPFAM" id="SSF54593">
    <property type="entry name" value="Glyoxalase/Bleomycin resistance protein/Dihydroxybiphenyl dioxygenase"/>
    <property type="match status" value="1"/>
</dbReference>
<dbReference type="KEGG" id="ibu:IB211_02984c"/>
<dbReference type="AlphaFoldDB" id="A0A0S2W7V2"/>
<proteinExistence type="inferred from homology"/>
<dbReference type="CDD" id="cd07249">
    <property type="entry name" value="MMCE"/>
    <property type="match status" value="1"/>
</dbReference>
<dbReference type="GO" id="GO:0046491">
    <property type="term" value="P:L-methylmalonyl-CoA metabolic process"/>
    <property type="evidence" value="ECO:0007669"/>
    <property type="project" value="TreeGrafter"/>
</dbReference>
<dbReference type="PANTHER" id="PTHR43048">
    <property type="entry name" value="METHYLMALONYL-COA EPIMERASE"/>
    <property type="match status" value="1"/>
</dbReference>
<dbReference type="GO" id="GO:0046872">
    <property type="term" value="F:metal ion binding"/>
    <property type="evidence" value="ECO:0007669"/>
    <property type="project" value="UniProtKB-KW"/>
</dbReference>
<feature type="domain" description="VOC" evidence="3">
    <location>
        <begin position="19"/>
        <end position="147"/>
    </location>
</feature>
<keyword evidence="6" id="KW-1185">Reference proteome</keyword>
<dbReference type="Proteomes" id="UP000245778">
    <property type="component" value="Unassembled WGS sequence"/>
</dbReference>
<dbReference type="PANTHER" id="PTHR43048:SF3">
    <property type="entry name" value="METHYLMALONYL-COA EPIMERASE, MITOCHONDRIAL"/>
    <property type="match status" value="1"/>
</dbReference>
<dbReference type="EMBL" id="CP011307">
    <property type="protein sequence ID" value="ALP95375.1"/>
    <property type="molecule type" value="Genomic_DNA"/>
</dbReference>
<keyword evidence="2" id="KW-0479">Metal-binding</keyword>
<gene>
    <name evidence="5" type="ORF">C7373_1175</name>
    <name evidence="4" type="ORF">IB211_02984c</name>
</gene>
<keyword evidence="4" id="KW-0413">Isomerase</keyword>
<accession>A0A0S2W7V2</accession>
<reference evidence="6" key="2">
    <citation type="submission" date="2015-04" db="EMBL/GenBank/DDBJ databases">
        <title>A butyrogenic pathway from the amino acid lysine in a human gut commensal.</title>
        <authorList>
            <person name="de Vos W.M."/>
            <person name="Bui N.T.P."/>
            <person name="Plugge C.M."/>
            <person name="Ritari J."/>
        </authorList>
    </citation>
    <scope>NUCLEOTIDE SEQUENCE [LARGE SCALE GENOMIC DNA]</scope>
    <source>
        <strain evidence="6">AF211</strain>
    </source>
</reference>
<sequence>MSGHGKVTMEEGENMPIKKVNHIAIAVKDIDKGISFYRDILRLPYYGTQIVEAAGCKAAFFGCGDLEIELVQGIEDFAAVNRFIEERGEGLYHIAYEVDDLEQDMRYFRSIGVGLRNPVPRPGANHTLVNYIDAEAGHGVISELVQKTEQ</sequence>
<dbReference type="PROSITE" id="PS51819">
    <property type="entry name" value="VOC"/>
    <property type="match status" value="1"/>
</dbReference>
<dbReference type="Gene3D" id="3.10.180.10">
    <property type="entry name" value="2,3-Dihydroxybiphenyl 1,2-Dioxygenase, domain 1"/>
    <property type="match status" value="1"/>
</dbReference>
<dbReference type="InterPro" id="IPR029068">
    <property type="entry name" value="Glyas_Bleomycin-R_OHBP_Dase"/>
</dbReference>
<dbReference type="GO" id="GO:0004493">
    <property type="term" value="F:methylmalonyl-CoA epimerase activity"/>
    <property type="evidence" value="ECO:0007669"/>
    <property type="project" value="UniProtKB-EC"/>
</dbReference>
<organism evidence="4 6">
    <name type="scientific">Intestinimonas butyriciproducens</name>
    <dbReference type="NCBI Taxonomy" id="1297617"/>
    <lineage>
        <taxon>Bacteria</taxon>
        <taxon>Bacillati</taxon>
        <taxon>Bacillota</taxon>
        <taxon>Clostridia</taxon>
        <taxon>Eubacteriales</taxon>
        <taxon>Intestinimonas</taxon>
    </lineage>
</organism>
<dbReference type="STRING" id="1297617.IB211_02984c"/>
<evidence type="ECO:0000313" key="6">
    <source>
        <dbReference type="Proteomes" id="UP000064844"/>
    </source>
</evidence>
<evidence type="ECO:0000259" key="3">
    <source>
        <dbReference type="PROSITE" id="PS51819"/>
    </source>
</evidence>
<evidence type="ECO:0000313" key="7">
    <source>
        <dbReference type="Proteomes" id="UP000245778"/>
    </source>
</evidence>
<protein>
    <submittedName>
        <fullName evidence="4">Methylmalonyl-CoA epimerase</fullName>
        <ecNumber evidence="4">5.1.99.1</ecNumber>
    </submittedName>
</protein>
<dbReference type="InterPro" id="IPR017515">
    <property type="entry name" value="MeMalonyl-CoA_epimerase"/>
</dbReference>